<sequence>MAHINLLPWREELRRERQRQFLTTLVLSVILMGVIILGVHLRLAAMIDHQESRNRYLQNEISKVEKQIKEIDQIEEDKQRLLARMEVIQQLQRNRPEVVHLFDEMLDIIPDGVHLESMNQSGDKVVLNGVAESNARVSAFMRNIESSNWLTEPRLEVIEKKGKGDEQDSSRSFVLHMSQVSVDNAGEDREK</sequence>
<keyword evidence="3" id="KW-0472">Membrane</keyword>
<dbReference type="PANTHER" id="PTHR40278:SF2">
    <property type="entry name" value="TYPE IV PILUS INNER MEMBRANE COMPONENT PILN"/>
    <property type="match status" value="1"/>
</dbReference>
<keyword evidence="3" id="KW-1133">Transmembrane helix</keyword>
<keyword evidence="3" id="KW-0812">Transmembrane</keyword>
<keyword evidence="1" id="KW-0175">Coiled coil</keyword>
<dbReference type="Proteomes" id="UP000294914">
    <property type="component" value="Unassembled WGS sequence"/>
</dbReference>
<dbReference type="OrthoDB" id="5296173at2"/>
<feature type="transmembrane region" description="Helical" evidence="3">
    <location>
        <begin position="21"/>
        <end position="43"/>
    </location>
</feature>
<name>A0A4R8ISK6_9GAMM</name>
<dbReference type="PANTHER" id="PTHR40278">
    <property type="entry name" value="DNA UTILIZATION PROTEIN HOFN"/>
    <property type="match status" value="1"/>
</dbReference>
<dbReference type="GO" id="GO:0043683">
    <property type="term" value="P:type IV pilus assembly"/>
    <property type="evidence" value="ECO:0007669"/>
    <property type="project" value="TreeGrafter"/>
</dbReference>
<dbReference type="InterPro" id="IPR052534">
    <property type="entry name" value="Extracell_DNA_Util/SecSys_Comp"/>
</dbReference>
<accession>A0A4R8ISK6</accession>
<evidence type="ECO:0000256" key="2">
    <source>
        <dbReference type="SAM" id="MobiDB-lite"/>
    </source>
</evidence>
<feature type="region of interest" description="Disordered" evidence="2">
    <location>
        <begin position="160"/>
        <end position="191"/>
    </location>
</feature>
<feature type="coiled-coil region" evidence="1">
    <location>
        <begin position="47"/>
        <end position="91"/>
    </location>
</feature>
<organism evidence="4 5">
    <name type="scientific">Thiohalophilus thiocyanatoxydans</name>
    <dbReference type="NCBI Taxonomy" id="381308"/>
    <lineage>
        <taxon>Bacteria</taxon>
        <taxon>Pseudomonadati</taxon>
        <taxon>Pseudomonadota</taxon>
        <taxon>Gammaproteobacteria</taxon>
        <taxon>Thiohalomonadales</taxon>
        <taxon>Thiohalophilaceae</taxon>
        <taxon>Thiohalophilus</taxon>
    </lineage>
</organism>
<gene>
    <name evidence="4" type="ORF">EDC23_0327</name>
</gene>
<feature type="compositionally biased region" description="Basic and acidic residues" evidence="2">
    <location>
        <begin position="160"/>
        <end position="169"/>
    </location>
</feature>
<evidence type="ECO:0000256" key="1">
    <source>
        <dbReference type="SAM" id="Coils"/>
    </source>
</evidence>
<comment type="caution">
    <text evidence="4">The sequence shown here is derived from an EMBL/GenBank/DDBJ whole genome shotgun (WGS) entry which is preliminary data.</text>
</comment>
<dbReference type="AlphaFoldDB" id="A0A4R8ISK6"/>
<dbReference type="Pfam" id="PF05137">
    <property type="entry name" value="PilN"/>
    <property type="match status" value="1"/>
</dbReference>
<dbReference type="GO" id="GO:0043107">
    <property type="term" value="P:type IV pilus-dependent motility"/>
    <property type="evidence" value="ECO:0007669"/>
    <property type="project" value="TreeGrafter"/>
</dbReference>
<evidence type="ECO:0000313" key="4">
    <source>
        <dbReference type="EMBL" id="TDY03956.1"/>
    </source>
</evidence>
<proteinExistence type="predicted"/>
<dbReference type="EMBL" id="SOQX01000001">
    <property type="protein sequence ID" value="TDY03956.1"/>
    <property type="molecule type" value="Genomic_DNA"/>
</dbReference>
<protein>
    <submittedName>
        <fullName evidence="4">Type IV pilus assembly protein PilN</fullName>
    </submittedName>
</protein>
<reference evidence="4 5" key="1">
    <citation type="submission" date="2019-03" db="EMBL/GenBank/DDBJ databases">
        <title>Genomic Encyclopedia of Type Strains, Phase IV (KMG-IV): sequencing the most valuable type-strain genomes for metagenomic binning, comparative biology and taxonomic classification.</title>
        <authorList>
            <person name="Goeker M."/>
        </authorList>
    </citation>
    <scope>NUCLEOTIDE SEQUENCE [LARGE SCALE GENOMIC DNA]</scope>
    <source>
        <strain evidence="4 5">DSM 16326</strain>
    </source>
</reference>
<dbReference type="InterPro" id="IPR007813">
    <property type="entry name" value="PilN"/>
</dbReference>
<evidence type="ECO:0000313" key="5">
    <source>
        <dbReference type="Proteomes" id="UP000294914"/>
    </source>
</evidence>
<keyword evidence="5" id="KW-1185">Reference proteome</keyword>
<evidence type="ECO:0000256" key="3">
    <source>
        <dbReference type="SAM" id="Phobius"/>
    </source>
</evidence>
<dbReference type="RefSeq" id="WP_134080522.1">
    <property type="nucleotide sequence ID" value="NZ_SOQX01000001.1"/>
</dbReference>